<sequence>MAPVQLRRFQTALAAMTILVMLSGEAYAQSAPNAPVISRVGGRDVVVGETLYTNNNQQGVTTVSLAFNGFAQNGTTVYLYNGANLIASNIPVTDGAWQASVSMTQGHYTFSAKAKNASGVYSPPSDPPVDTIVDTRVPNVTVRLTQVWSGDRTYFNHELTTIYADVSDPSSGGVSSGLDFSTATGSILDYTDNAQVPISVAPDYVSKVDLVPTKGFGKVVNATTGSFINEHHYKSTVTIADRAGNVGTYTKNMYADYVYGITVAGMYVYDPNHAQALTAGELGVSEPTNNYPTTSASPLISPSGVNYGAGWVKYYKNMHIYTNPTHMIVKLTPKDISPNQGGFDVTYLGEYVDDWATQRVTYLHPSNNPVATLDADGWFEGNPDPNLIKPKGYVRNWFYPQDSGQNRAGHNFYYYTKTGKPQSPVVTDLGYPDGDPDITKPIFSDAHNRIVPNTAGTIENSQYKSIVYRYMDGFDLKWKVVVLSQGQAYQNRAGLYDDGDTWYDSDGDWVRDSNEPFADVTKSAVSDGRTWQLVNPNNSRFTVSKHYTSYHVVREPDTGFQSDPMQTPHRIYKVDITYPTVDDVTMSQGLYEPDTDYFFIRTDQLATIQANIDDYPFYNYFTTIFTYKFNECKLELLNQSSQVINPTHTGTFSKPNDSISQGVGVLDLSTAFTSMTPGAYTMKLTIVDNFGNTTVDSSRTLVVDGKAPDVTGIEPAPGSHISALTNFQVTLYDLPTGSEPVSGVSFGSGDQASTDPSYSQLRPLRELGTAAASGQTLVVSKPLFSHTGADLAVVGQKLEAWRTDQSNTADIMTVTAVNGDQVTLTSQNGNLQSGSTYMLLYPIDYYHSSNAVDTLSANPIDPITQEGYYVVQVRAVDRIGNTNITLSHYQYGASDPTYYSPAYGTFTLTPSPATALAGEIITVTSGIIRMQNLEQVYDGTLVTVVSGSIATPFGTILEGDQDEFADGVQVATVNGRVTFRITRTVPGTSAVSASSGGASSDPNPAIAFIPNYPDGDLALQASAASCIANGTTTIEITSAAVADQYGNPITDSNTPFNLFTVSVPGFTVDETDLDTGTPGVQVKPGADSILRVTLRAGTSAQNTTLTISSVSKPATTDSLALSLLPGVPGQAITLSTGNNTLIAQTSGTTVITSSAIRDINGNTVANGTLVTVSTTRGTVTSQDEDAGIAGIQRKTQNGVITIQVSAQSAQVGDGTVSAVSVQGSASGSEVLHFVADNPYGTMTLTPVPAELIADGVSVSTVTSSIIRDQYTNPVGAGATVNVSSSAGLLRANSGASWTAGAITVSTVGQGTISFDVQAGSVVETASISVQSNSGTAQGTVAIPFIAGVPSGIISLSVNKSEMIAGSSDSAVVTGFVSDQYGHSVADGTAITIAISDGTLIAVDADPLENGMQVLTANGTITFSFSPDSAEPGTAVISADSVIGSAYGDAQFAFIAGAPEQPFTLTPQPASILADGQSIATVASTVIRDIYNNIVTAGELITVSASSGTINASDEDAVAPGIQVSTAADGKISFSMTSSTISGTVTLSAQSVNGNATGSGQILFNAGVPAGTITLTADPDSMMANSGQVSQVSSSIIRDQFGNTVADGTLITVTADRGEITTSDADAAPGIQVSAANGKIQFDVRSSLTSGDPVEPGIAVVTAVGDGTAPDRAEGAVSITLTRDVPYGTISMSAQNTPLVADGMSESIVTSLPITDRYNNPVGEGIMVSISTTRGSIVEDAAPEAVNNQVLTDAASTITFTVRAGTSSGAATVTALSNVGTAQGQISIQINPDVPAGIITLYALSPALELDGVSSTQVTSGLITDANGNIAADGTLVTVDITNGTISAADQDGGISGIQVAVSGGMISFSVTSNGAVLGEGIISADSVEGSASGLLSIDFIPGSPSGIISLNASPSSIVADPYSFAPVEGVTTETTISSGIITDAAANVVADGELFTVYTSRGIITSADADPGISGIQVASVSGSVSFTLSSSGSTVGSSTVYISSVAGSASGNAAVLFTDSGIIGGIQIILDEDRPEADRYVPWNISRAVIVECFDILGNKAVGDTVALTMVQNESGSSLSGYPGYPGTGTSSSWSGVTDANGRFLVKYTTPADPGTGINREDVLDAHSADVTMDDVDNRRFIVTSNVPPLFRIVSIPQTGMAGEYNLITLEIIDLYDSHITDVNGIFPSLTVDLSIAPAAHQTSGAFYLFDGSTYTPAGVANVVLQWDANGYADIYYKDTQKGAMSLLIEDSADVIEPAGKSITIIPNITAFGGTVTLSASPAQIVASGSSISAITGGPVTDPYGNILEGVVFTVSTNRGSILALDVDGISANGVQTATNAAGIISFDLRSETSPGPAVVSAQMSPVSPNNTVIVSFAAGSPAGIITLTPDRTEIQADGTSSVHVDSSVIRDSWGNSVTAGQLVTISATRGDITTADADGNSGNGIQVATDASGAIHFDVRSTAIAGLASITAQSVNGSAQGSVSVLFIPGDPASAITLHANPAQVVAHAPNSSLVTSDPITDGSNIVLDGELFTITASAGSLVALDEDSTREGLQVGSTGGVISFVFNPNTDPSTVTVSAVSVNGSASGSAQIELIVGNPYGTINLSADPSVITADGVLSSTITSTAMHDRYGNVLEAGTLFHVSSSLGTINDSGLSELNVACVEGGILSFTVKSGTAAGTATVSVESIEGSSTGNTLIQFIPGAPAGAISLQAIPQVLIAKSGSQSLIKVNNSSPMRDSNGNIVADGTLVTVSTDMGKLLDNGTEVDQMTVSASGGIFSLNFKAVNGPGTAHINAVSGAASGSITVSLVPGSPAGSITLTPSPASMTANGSSTSTITSSEIKDQYGTRVAAGTPVTVSATAGTITNTDSDAGIPGIQVPALADGTISVTLKSAVTAGSSTISVAALSGSVLGSCTVAFTAGAPAGSITLTPVPNSLIARSGDESTVGSSVIRDANNNPVGENIAVTVSTTRGLISTADQDALTPGIQVRTNSDSRISFVVEADAASGTGAAQLSAVSVTGSAASAQGAVIQFTIGQPAGTFSLTASPSEIVADGTSQSTVTSAPITDQYGNVVPAGTLVTVTTNWGDIIEDDADPVNYPDTQIAADASGVVSFRIQSETVTGTASVSAASTEGTAAGSTTVSGIAGAVTQLVVVIPGETFNTAVPEGKTGTPLDQVINVPFAVKVYPVDANMNHAVRSTMTVTIDSLSSYMTAAPSFSQTFDGSSGELVFSIQDTIAGLNLQLNAHNSGSSVSGLSSDFDIKAGAPVKVHVLLPGEVSVPGDAGDGKSGSPVPQEAGVPFTVIVQYVDQYYNVVTDVQETVQLTSSNSAGNAVLPPNTVLTLGSAVLSITEYQLTTPQSLRRLTASLLGHQSNPIFAQTSQFIVQDTLAPALRSFTISNGSAYTSSATVSLQADAYDAGGAVF</sequence>
<comment type="caution">
    <text evidence="2">The sequence shown here is derived from an EMBL/GenBank/DDBJ whole genome shotgun (WGS) entry which is preliminary data.</text>
</comment>
<dbReference type="Gene3D" id="2.60.40.10">
    <property type="entry name" value="Immunoglobulins"/>
    <property type="match status" value="11"/>
</dbReference>
<dbReference type="Proteomes" id="UP000266426">
    <property type="component" value="Unassembled WGS sequence"/>
</dbReference>
<gene>
    <name evidence="2" type="ORF">C4541_04675</name>
</gene>
<dbReference type="InterPro" id="IPR013783">
    <property type="entry name" value="Ig-like_fold"/>
</dbReference>
<organism evidence="2 3">
    <name type="scientific">Candidatus Auribacter fodinae</name>
    <dbReference type="NCBI Taxonomy" id="2093366"/>
    <lineage>
        <taxon>Bacteria</taxon>
        <taxon>Pseudomonadati</taxon>
        <taxon>Candidatus Auribacterota</taxon>
        <taxon>Candidatus Auribacteria</taxon>
        <taxon>Candidatus Auribacterales</taxon>
        <taxon>Candidatus Auribacteraceae</taxon>
        <taxon>Candidatus Auribacter</taxon>
    </lineage>
</organism>
<protein>
    <submittedName>
        <fullName evidence="2">Uncharacterized protein</fullName>
    </submittedName>
</protein>
<evidence type="ECO:0000313" key="2">
    <source>
        <dbReference type="EMBL" id="RJP60137.1"/>
    </source>
</evidence>
<proteinExistence type="predicted"/>
<dbReference type="SUPFAM" id="SSF49373">
    <property type="entry name" value="Invasin/intimin cell-adhesion fragments"/>
    <property type="match status" value="5"/>
</dbReference>
<reference evidence="2 3" key="1">
    <citation type="journal article" date="2017" name="ISME J.">
        <title>Energy and carbon metabolisms in a deep terrestrial subsurface fluid microbial community.</title>
        <authorList>
            <person name="Momper L."/>
            <person name="Jungbluth S.P."/>
            <person name="Lee M.D."/>
            <person name="Amend J.P."/>
        </authorList>
    </citation>
    <scope>NUCLEOTIDE SEQUENCE [LARGE SCALE GENOMIC DNA]</scope>
    <source>
        <strain evidence="2">SURF_26</strain>
    </source>
</reference>
<accession>A0A3A4RBI1</accession>
<name>A0A3A4RBI1_9BACT</name>
<dbReference type="EMBL" id="QZJZ01000034">
    <property type="protein sequence ID" value="RJP60137.1"/>
    <property type="molecule type" value="Genomic_DNA"/>
</dbReference>
<dbReference type="InterPro" id="IPR008964">
    <property type="entry name" value="Invasin/intimin_cell_adhesion"/>
</dbReference>
<feature type="chain" id="PRO_5017447675" evidence="1">
    <location>
        <begin position="29"/>
        <end position="3426"/>
    </location>
</feature>
<keyword evidence="1" id="KW-0732">Signal</keyword>
<evidence type="ECO:0000256" key="1">
    <source>
        <dbReference type="SAM" id="SignalP"/>
    </source>
</evidence>
<feature type="non-terminal residue" evidence="2">
    <location>
        <position position="3426"/>
    </location>
</feature>
<feature type="signal peptide" evidence="1">
    <location>
        <begin position="1"/>
        <end position="28"/>
    </location>
</feature>
<evidence type="ECO:0000313" key="3">
    <source>
        <dbReference type="Proteomes" id="UP000266426"/>
    </source>
</evidence>